<sequence>MEDLEERPSPEELLELVESVENVEFDVGKGYLTVYFGYAPGVGKTYSMLYDAHLLLEKGIDIVVGYVETHGRAETEALLKDLEIIEPVIYDYKGLKLREVNYEKIIQRKPQIVIIDELPHTNPPGFSEEKRYQSIKRVLQAGIDVFTAMNVQHLESLKDLIYQITGVEVRESVPDPFIKDAKEIKLIDLPPEELLVRLSEGKVYVKDMAEEARRRFFKIGNLIALRTLALRVVADQLDQKLKNYLRRRGITTPLGLKEKILVGVYASPYASQLVRATYRIASELGGVEWIALFVETEKSKDFTEEEKKWLEKALDLARRLGGRVECIKGKNVAQEIISYAKREGITKIVLGKPRREGALTGSIYKNLILETEGIDIYLIAPRVKAELPKSIEKKGFDRYLDILRRYFG</sequence>
<dbReference type="FunFam" id="3.40.50.300:FF:000483">
    <property type="entry name" value="Sensor histidine kinase KdpD"/>
    <property type="match status" value="1"/>
</dbReference>
<evidence type="ECO:0000259" key="4">
    <source>
        <dbReference type="Pfam" id="PF02702"/>
    </source>
</evidence>
<dbReference type="Gene3D" id="3.40.50.620">
    <property type="entry name" value="HUPs"/>
    <property type="match status" value="1"/>
</dbReference>
<keyword evidence="5" id="KW-0406">Ion transport</keyword>
<evidence type="ECO:0000256" key="3">
    <source>
        <dbReference type="ARBA" id="ARBA00023012"/>
    </source>
</evidence>
<keyword evidence="1" id="KW-0808">Transferase</keyword>
<evidence type="ECO:0000313" key="5">
    <source>
        <dbReference type="EMBL" id="BAI68652.1"/>
    </source>
</evidence>
<feature type="domain" description="Signal transduction histidine kinase osmosensitive K+ channel sensor N-terminal" evidence="4">
    <location>
        <begin position="29"/>
        <end position="236"/>
    </location>
</feature>
<dbReference type="GO" id="GO:0034220">
    <property type="term" value="P:monoatomic ion transmembrane transport"/>
    <property type="evidence" value="ECO:0007669"/>
    <property type="project" value="UniProtKB-KW"/>
</dbReference>
<dbReference type="PANTHER" id="PTHR45569">
    <property type="entry name" value="SENSOR PROTEIN KDPD"/>
    <property type="match status" value="1"/>
</dbReference>
<dbReference type="AlphaFoldDB" id="D3DFQ0"/>
<dbReference type="SUPFAM" id="SSF52402">
    <property type="entry name" value="Adenine nucleotide alpha hydrolases-like"/>
    <property type="match status" value="1"/>
</dbReference>
<evidence type="ECO:0000313" key="6">
    <source>
        <dbReference type="Proteomes" id="UP000002574"/>
    </source>
</evidence>
<dbReference type="InterPro" id="IPR052023">
    <property type="entry name" value="Histidine_kinase_KdpD"/>
</dbReference>
<dbReference type="EMBL" id="AP011112">
    <property type="protein sequence ID" value="BAI68652.1"/>
    <property type="molecule type" value="Genomic_DNA"/>
</dbReference>
<dbReference type="PANTHER" id="PTHR45569:SF1">
    <property type="entry name" value="SENSOR PROTEIN KDPD"/>
    <property type="match status" value="1"/>
</dbReference>
<dbReference type="Proteomes" id="UP000002574">
    <property type="component" value="Chromosome"/>
</dbReference>
<dbReference type="InterPro" id="IPR014729">
    <property type="entry name" value="Rossmann-like_a/b/a_fold"/>
</dbReference>
<dbReference type="RefSeq" id="WP_012962835.1">
    <property type="nucleotide sequence ID" value="NC_013799.1"/>
</dbReference>
<dbReference type="PATRIC" id="fig|608538.5.peg.186"/>
<name>D3DFQ0_HYDTT</name>
<keyword evidence="2 5" id="KW-0418">Kinase</keyword>
<dbReference type="Gene3D" id="3.40.50.300">
    <property type="entry name" value="P-loop containing nucleotide triphosphate hydrolases"/>
    <property type="match status" value="1"/>
</dbReference>
<reference evidence="5 6" key="1">
    <citation type="journal article" date="2010" name="J. Bacteriol.">
        <title>Complete genome sequence of the thermophilic, obligately chemolithoautotrophic hydrogen-oxidizing bacterium Hydrogenobacter thermophilus TK-6.</title>
        <authorList>
            <person name="Arai H."/>
            <person name="Kanbe H."/>
            <person name="Ishii M."/>
            <person name="Igarashi Y."/>
        </authorList>
    </citation>
    <scope>NUCLEOTIDE SEQUENCE [LARGE SCALE GENOMIC DNA]</scope>
    <source>
        <strain evidence="6">DSM 6534 / IAM 12695 / TK-6 [Tokyo]</strain>
    </source>
</reference>
<dbReference type="InterPro" id="IPR003852">
    <property type="entry name" value="Sig_transdc_His_kinase_KdpD_N"/>
</dbReference>
<evidence type="ECO:0000256" key="2">
    <source>
        <dbReference type="ARBA" id="ARBA00022777"/>
    </source>
</evidence>
<gene>
    <name evidence="5" type="primary">kdpD</name>
    <name evidence="5" type="ordered locus">HTH_0185</name>
</gene>
<dbReference type="GO" id="GO:0005886">
    <property type="term" value="C:plasma membrane"/>
    <property type="evidence" value="ECO:0007669"/>
    <property type="project" value="TreeGrafter"/>
</dbReference>
<dbReference type="GO" id="GO:0000155">
    <property type="term" value="F:phosphorelay sensor kinase activity"/>
    <property type="evidence" value="ECO:0007669"/>
    <property type="project" value="InterPro"/>
</dbReference>
<keyword evidence="5" id="KW-0407">Ion channel</keyword>
<accession>D3DFQ0</accession>
<keyword evidence="3" id="KW-0902">Two-component regulatory system</keyword>
<dbReference type="SUPFAM" id="SSF52540">
    <property type="entry name" value="P-loop containing nucleoside triphosphate hydrolases"/>
    <property type="match status" value="1"/>
</dbReference>
<dbReference type="STRING" id="608538.HTH_0185"/>
<dbReference type="InterPro" id="IPR027417">
    <property type="entry name" value="P-loop_NTPase"/>
</dbReference>
<dbReference type="KEGG" id="hte:Hydth_0186"/>
<dbReference type="OrthoDB" id="9806130at2"/>
<protein>
    <submittedName>
        <fullName evidence="5">Osmosensitive K+ channel histidine kinase</fullName>
    </submittedName>
</protein>
<evidence type="ECO:0000256" key="1">
    <source>
        <dbReference type="ARBA" id="ARBA00022679"/>
    </source>
</evidence>
<dbReference type="eggNOG" id="COG2205">
    <property type="taxonomic scope" value="Bacteria"/>
</dbReference>
<dbReference type="Pfam" id="PF02702">
    <property type="entry name" value="KdpD"/>
    <property type="match status" value="1"/>
</dbReference>
<organism evidence="5 6">
    <name type="scientific">Hydrogenobacter thermophilus (strain DSM 6534 / IAM 12695 / TK-6)</name>
    <dbReference type="NCBI Taxonomy" id="608538"/>
    <lineage>
        <taxon>Bacteria</taxon>
        <taxon>Pseudomonadati</taxon>
        <taxon>Aquificota</taxon>
        <taxon>Aquificia</taxon>
        <taxon>Aquificales</taxon>
        <taxon>Aquificaceae</taxon>
        <taxon>Hydrogenobacter</taxon>
    </lineage>
</organism>
<dbReference type="GO" id="GO:0005737">
    <property type="term" value="C:cytoplasm"/>
    <property type="evidence" value="ECO:0007669"/>
    <property type="project" value="UniProtKB-ARBA"/>
</dbReference>
<dbReference type="KEGG" id="hth:HTH_0185"/>
<keyword evidence="5" id="KW-0813">Transport</keyword>
<keyword evidence="6" id="KW-1185">Reference proteome</keyword>
<proteinExistence type="predicted"/>